<evidence type="ECO:0000256" key="9">
    <source>
        <dbReference type="ARBA" id="ARBA00023012"/>
    </source>
</evidence>
<evidence type="ECO:0000256" key="3">
    <source>
        <dbReference type="ARBA" id="ARBA00012438"/>
    </source>
</evidence>
<dbReference type="EC" id="2.7.13.3" evidence="3"/>
<dbReference type="CDD" id="cd00082">
    <property type="entry name" value="HisKA"/>
    <property type="match status" value="1"/>
</dbReference>
<dbReference type="Gene3D" id="3.30.565.10">
    <property type="entry name" value="Histidine kinase-like ATPase, C-terminal domain"/>
    <property type="match status" value="1"/>
</dbReference>
<feature type="domain" description="HAMP" evidence="13">
    <location>
        <begin position="175"/>
        <end position="227"/>
    </location>
</feature>
<comment type="caution">
    <text evidence="14">The sequence shown here is derived from an EMBL/GenBank/DDBJ whole genome shotgun (WGS) entry which is preliminary data.</text>
</comment>
<feature type="transmembrane region" description="Helical" evidence="11">
    <location>
        <begin position="16"/>
        <end position="36"/>
    </location>
</feature>
<evidence type="ECO:0000259" key="12">
    <source>
        <dbReference type="PROSITE" id="PS50109"/>
    </source>
</evidence>
<comment type="catalytic activity">
    <reaction evidence="1">
        <text>ATP + protein L-histidine = ADP + protein N-phospho-L-histidine.</text>
        <dbReference type="EC" id="2.7.13.3"/>
    </reaction>
</comment>
<comment type="subcellular location">
    <subcellularLocation>
        <location evidence="2">Membrane</location>
        <topology evidence="2">Multi-pass membrane protein</topology>
    </subcellularLocation>
</comment>
<dbReference type="PROSITE" id="PS50109">
    <property type="entry name" value="HIS_KIN"/>
    <property type="match status" value="1"/>
</dbReference>
<evidence type="ECO:0000256" key="4">
    <source>
        <dbReference type="ARBA" id="ARBA00022553"/>
    </source>
</evidence>
<keyword evidence="9" id="KW-0902">Two-component regulatory system</keyword>
<protein>
    <recommendedName>
        <fullName evidence="3">histidine kinase</fullName>
        <ecNumber evidence="3">2.7.13.3</ecNumber>
    </recommendedName>
</protein>
<evidence type="ECO:0000256" key="7">
    <source>
        <dbReference type="ARBA" id="ARBA00022777"/>
    </source>
</evidence>
<evidence type="ECO:0000256" key="6">
    <source>
        <dbReference type="ARBA" id="ARBA00022692"/>
    </source>
</evidence>
<evidence type="ECO:0000256" key="11">
    <source>
        <dbReference type="SAM" id="Phobius"/>
    </source>
</evidence>
<dbReference type="InterPro" id="IPR050428">
    <property type="entry name" value="TCS_sensor_his_kinase"/>
</dbReference>
<gene>
    <name evidence="14" type="ORF">CEJ42_18800</name>
</gene>
<reference evidence="14 15" key="1">
    <citation type="submission" date="2017-06" db="EMBL/GenBank/DDBJ databases">
        <title>Herbaspirillum phytohormonus sp. nov., isolated from the root nodule of Robinia pseudoacacia in lead-zinc mine.</title>
        <authorList>
            <person name="Fan M."/>
            <person name="Lin Y."/>
        </authorList>
    </citation>
    <scope>NUCLEOTIDE SEQUENCE [LARGE SCALE GENOMIC DNA]</scope>
    <source>
        <strain evidence="14 15">HZ10</strain>
    </source>
</reference>
<evidence type="ECO:0000259" key="13">
    <source>
        <dbReference type="PROSITE" id="PS50885"/>
    </source>
</evidence>
<dbReference type="PANTHER" id="PTHR45436">
    <property type="entry name" value="SENSOR HISTIDINE KINASE YKOH"/>
    <property type="match status" value="1"/>
</dbReference>
<dbReference type="CDD" id="cd00075">
    <property type="entry name" value="HATPase"/>
    <property type="match status" value="1"/>
</dbReference>
<dbReference type="SMART" id="SM00387">
    <property type="entry name" value="HATPase_c"/>
    <property type="match status" value="1"/>
</dbReference>
<evidence type="ECO:0000313" key="14">
    <source>
        <dbReference type="EMBL" id="OWY27611.1"/>
    </source>
</evidence>
<dbReference type="SMART" id="SM00388">
    <property type="entry name" value="HisKA"/>
    <property type="match status" value="1"/>
</dbReference>
<evidence type="ECO:0000256" key="1">
    <source>
        <dbReference type="ARBA" id="ARBA00000085"/>
    </source>
</evidence>
<dbReference type="SUPFAM" id="SSF47384">
    <property type="entry name" value="Homodimeric domain of signal transducing histidine kinase"/>
    <property type="match status" value="1"/>
</dbReference>
<dbReference type="InterPro" id="IPR005467">
    <property type="entry name" value="His_kinase_dom"/>
</dbReference>
<evidence type="ECO:0000256" key="10">
    <source>
        <dbReference type="ARBA" id="ARBA00023136"/>
    </source>
</evidence>
<dbReference type="PRINTS" id="PR00344">
    <property type="entry name" value="BCTRLSENSOR"/>
</dbReference>
<accession>A0A246WMM0</accession>
<dbReference type="InterPro" id="IPR003660">
    <property type="entry name" value="HAMP_dom"/>
</dbReference>
<dbReference type="EMBL" id="NJGU01000010">
    <property type="protein sequence ID" value="OWY27611.1"/>
    <property type="molecule type" value="Genomic_DNA"/>
</dbReference>
<dbReference type="RefSeq" id="WP_088752120.1">
    <property type="nucleotide sequence ID" value="NZ_CP193789.1"/>
</dbReference>
<dbReference type="Pfam" id="PF00512">
    <property type="entry name" value="HisKA"/>
    <property type="match status" value="1"/>
</dbReference>
<proteinExistence type="predicted"/>
<dbReference type="AlphaFoldDB" id="A0A246WMM0"/>
<keyword evidence="4" id="KW-0597">Phosphoprotein</keyword>
<keyword evidence="5" id="KW-0808">Transferase</keyword>
<organism evidence="14 15">
    <name type="scientific">Herbaspirillum robiniae</name>
    <dbReference type="NCBI Taxonomy" id="2014887"/>
    <lineage>
        <taxon>Bacteria</taxon>
        <taxon>Pseudomonadati</taxon>
        <taxon>Pseudomonadota</taxon>
        <taxon>Betaproteobacteria</taxon>
        <taxon>Burkholderiales</taxon>
        <taxon>Oxalobacteraceae</taxon>
        <taxon>Herbaspirillum</taxon>
    </lineage>
</organism>
<evidence type="ECO:0000256" key="2">
    <source>
        <dbReference type="ARBA" id="ARBA00004141"/>
    </source>
</evidence>
<dbReference type="InterPro" id="IPR004358">
    <property type="entry name" value="Sig_transdc_His_kin-like_C"/>
</dbReference>
<keyword evidence="6 11" id="KW-0812">Transmembrane</keyword>
<dbReference type="InterPro" id="IPR003594">
    <property type="entry name" value="HATPase_dom"/>
</dbReference>
<name>A0A246WMM0_9BURK</name>
<dbReference type="InterPro" id="IPR036890">
    <property type="entry name" value="HATPase_C_sf"/>
</dbReference>
<dbReference type="Gene3D" id="1.10.287.130">
    <property type="match status" value="1"/>
</dbReference>
<sequence>MDGLKRKISASLQAQLSFWLSVAVIATSVGGGYFSFRGTFHEANEFQDDQLRQIAGLMQQQEPHTGLLITQSIEESEDPESQVIVQVLAPEARQIRLLDEDVQLPASLPEIVQTVPGNRYTWRVFIRHLPDNSRLVVSQRTDVRDEIAGSSAWRTVFPFILLVPLLLLLVNVLVRTMLKPVKALSHELDQRRDSDLSPLDDRHVPMEIRPFTASINALLLRVKRSVDTQKRFVADAAHELRSPLTALSLQVDNIRKIALPPPATERMMELRGGLQRMRSLLEQLLVMARSQESVAHQVTTISMEDVFKQVLEDLIPSAEAKNLDIEVDTERSAIFSGQLFDALMLIKNLIDNAIRYTPAGGQLVLRARRAHDVLTVTVEDTGPGIPDEEMERIFDPFYRILGSGESGSGLGLAIAKAIVERNGASLELRNRVDANGARCGLCASVKFPPGPVQA</sequence>
<dbReference type="Pfam" id="PF02518">
    <property type="entry name" value="HATPase_c"/>
    <property type="match status" value="1"/>
</dbReference>
<dbReference type="Proteomes" id="UP000197596">
    <property type="component" value="Unassembled WGS sequence"/>
</dbReference>
<dbReference type="PANTHER" id="PTHR45436:SF15">
    <property type="entry name" value="SENSOR HISTIDINE KINASE CUSS"/>
    <property type="match status" value="1"/>
</dbReference>
<keyword evidence="8 11" id="KW-1133">Transmembrane helix</keyword>
<evidence type="ECO:0000256" key="5">
    <source>
        <dbReference type="ARBA" id="ARBA00022679"/>
    </source>
</evidence>
<dbReference type="InterPro" id="IPR036097">
    <property type="entry name" value="HisK_dim/P_sf"/>
</dbReference>
<dbReference type="SUPFAM" id="SSF55874">
    <property type="entry name" value="ATPase domain of HSP90 chaperone/DNA topoisomerase II/histidine kinase"/>
    <property type="match status" value="1"/>
</dbReference>
<feature type="domain" description="Histidine kinase" evidence="12">
    <location>
        <begin position="235"/>
        <end position="451"/>
    </location>
</feature>
<dbReference type="InterPro" id="IPR003661">
    <property type="entry name" value="HisK_dim/P_dom"/>
</dbReference>
<dbReference type="GO" id="GO:0000155">
    <property type="term" value="F:phosphorelay sensor kinase activity"/>
    <property type="evidence" value="ECO:0007669"/>
    <property type="project" value="InterPro"/>
</dbReference>
<evidence type="ECO:0000313" key="15">
    <source>
        <dbReference type="Proteomes" id="UP000197596"/>
    </source>
</evidence>
<keyword evidence="10 11" id="KW-0472">Membrane</keyword>
<keyword evidence="7 14" id="KW-0418">Kinase</keyword>
<dbReference type="GO" id="GO:0005886">
    <property type="term" value="C:plasma membrane"/>
    <property type="evidence" value="ECO:0007669"/>
    <property type="project" value="TreeGrafter"/>
</dbReference>
<evidence type="ECO:0000256" key="8">
    <source>
        <dbReference type="ARBA" id="ARBA00022989"/>
    </source>
</evidence>
<feature type="transmembrane region" description="Helical" evidence="11">
    <location>
        <begin position="156"/>
        <end position="174"/>
    </location>
</feature>
<dbReference type="PROSITE" id="PS50885">
    <property type="entry name" value="HAMP"/>
    <property type="match status" value="1"/>
</dbReference>